<dbReference type="Pfam" id="PF12850">
    <property type="entry name" value="Metallophos_2"/>
    <property type="match status" value="1"/>
</dbReference>
<accession>A0A840UNI3</accession>
<protein>
    <submittedName>
        <fullName evidence="3">Diadenosine tetraphosphatase ApaH/serine/threonine PP2A family protein phosphatase</fullName>
    </submittedName>
</protein>
<reference evidence="3 4" key="1">
    <citation type="submission" date="2020-08" db="EMBL/GenBank/DDBJ databases">
        <title>Genomic Encyclopedia of Type Strains, Phase IV (KMG-IV): sequencing the most valuable type-strain genomes for metagenomic binning, comparative biology and taxonomic classification.</title>
        <authorList>
            <person name="Goeker M."/>
        </authorList>
    </citation>
    <scope>NUCLEOTIDE SEQUENCE [LARGE SCALE GENOMIC DNA]</scope>
    <source>
        <strain evidence="3 4">DSM 28570</strain>
    </source>
</reference>
<proteinExistence type="inferred from homology"/>
<comment type="similarity">
    <text evidence="1">Belongs to the metallophosphoesterase superfamily. YfcE family.</text>
</comment>
<dbReference type="CDD" id="cd00838">
    <property type="entry name" value="MPP_superfamily"/>
    <property type="match status" value="1"/>
</dbReference>
<feature type="domain" description="Calcineurin-like phosphoesterase" evidence="2">
    <location>
        <begin position="4"/>
        <end position="189"/>
    </location>
</feature>
<sequence length="228" mass="25845">MEAVAIDLRAREVDRIVCLGDMIGYGPDPEGVVRLVRRLKCLAILGNHEAALQSTEARRWMNFQARENNVRTEQLLGEESLAYCRSLPRSVLLAEALFVHGFPPESVFIYLFRQTDRKIAELFASSPLSLYFVGHTHDLQLVRQTEGEIVRMPLAEGTIRLPEDMGQIVNAGSVGQPRDGDLRAKYLVWDSVTRLLQVLFVPYDCRITVAKIRRLGFPDAYAERLCRS</sequence>
<evidence type="ECO:0000259" key="2">
    <source>
        <dbReference type="Pfam" id="PF12850"/>
    </source>
</evidence>
<dbReference type="PANTHER" id="PTHR42850">
    <property type="entry name" value="METALLOPHOSPHOESTERASE"/>
    <property type="match status" value="1"/>
</dbReference>
<dbReference type="SUPFAM" id="SSF56300">
    <property type="entry name" value="Metallo-dependent phosphatases"/>
    <property type="match status" value="1"/>
</dbReference>
<comment type="caution">
    <text evidence="3">The sequence shown here is derived from an EMBL/GenBank/DDBJ whole genome shotgun (WGS) entry which is preliminary data.</text>
</comment>
<dbReference type="GO" id="GO:0005737">
    <property type="term" value="C:cytoplasm"/>
    <property type="evidence" value="ECO:0007669"/>
    <property type="project" value="TreeGrafter"/>
</dbReference>
<dbReference type="InterPro" id="IPR024654">
    <property type="entry name" value="Calcineurin-like_PHP_lpxH"/>
</dbReference>
<keyword evidence="4" id="KW-1185">Reference proteome</keyword>
<evidence type="ECO:0000313" key="3">
    <source>
        <dbReference type="EMBL" id="MBB5347332.1"/>
    </source>
</evidence>
<evidence type="ECO:0000313" key="4">
    <source>
        <dbReference type="Proteomes" id="UP000539642"/>
    </source>
</evidence>
<dbReference type="Gene3D" id="3.60.21.10">
    <property type="match status" value="1"/>
</dbReference>
<organism evidence="3 4">
    <name type="scientific">Desulfoprunum benzoelyticum</name>
    <dbReference type="NCBI Taxonomy" id="1506996"/>
    <lineage>
        <taxon>Bacteria</taxon>
        <taxon>Pseudomonadati</taxon>
        <taxon>Thermodesulfobacteriota</taxon>
        <taxon>Desulfobulbia</taxon>
        <taxon>Desulfobulbales</taxon>
        <taxon>Desulfobulbaceae</taxon>
        <taxon>Desulfoprunum</taxon>
    </lineage>
</organism>
<dbReference type="Proteomes" id="UP000539642">
    <property type="component" value="Unassembled WGS sequence"/>
</dbReference>
<dbReference type="InterPro" id="IPR029052">
    <property type="entry name" value="Metallo-depent_PP-like"/>
</dbReference>
<dbReference type="InterPro" id="IPR011152">
    <property type="entry name" value="Pesterase_MJ0912"/>
</dbReference>
<dbReference type="PIRSF" id="PIRSF000883">
    <property type="entry name" value="Pesterase_MJ0912"/>
    <property type="match status" value="1"/>
</dbReference>
<dbReference type="PANTHER" id="PTHR42850:SF2">
    <property type="entry name" value="BLL5683 PROTEIN"/>
    <property type="match status" value="1"/>
</dbReference>
<name>A0A840UNI3_9BACT</name>
<dbReference type="GO" id="GO:0016791">
    <property type="term" value="F:phosphatase activity"/>
    <property type="evidence" value="ECO:0007669"/>
    <property type="project" value="TreeGrafter"/>
</dbReference>
<evidence type="ECO:0000256" key="1">
    <source>
        <dbReference type="ARBA" id="ARBA00008950"/>
    </source>
</evidence>
<dbReference type="EMBL" id="JACHEO010000003">
    <property type="protein sequence ID" value="MBB5347332.1"/>
    <property type="molecule type" value="Genomic_DNA"/>
</dbReference>
<dbReference type="InterPro" id="IPR050126">
    <property type="entry name" value="Ap4A_hydrolase"/>
</dbReference>
<gene>
    <name evidence="3" type="ORF">HNQ81_001045</name>
</gene>
<dbReference type="AlphaFoldDB" id="A0A840UNI3"/>